<accession>A0A939DW85</accession>
<dbReference type="AlphaFoldDB" id="A0A939DW85"/>
<comment type="caution">
    <text evidence="1">The sequence shown here is derived from an EMBL/GenBank/DDBJ whole genome shotgun (WGS) entry which is preliminary data.</text>
</comment>
<protein>
    <submittedName>
        <fullName evidence="1">Uncharacterized protein</fullName>
    </submittedName>
</protein>
<dbReference type="RefSeq" id="WP_206820559.1">
    <property type="nucleotide sequence ID" value="NZ_CP063379.1"/>
</dbReference>
<dbReference type="SUPFAM" id="SSF52540">
    <property type="entry name" value="P-loop containing nucleoside triphosphate hydrolases"/>
    <property type="match status" value="1"/>
</dbReference>
<dbReference type="Proteomes" id="UP000664385">
    <property type="component" value="Unassembled WGS sequence"/>
</dbReference>
<reference evidence="1" key="1">
    <citation type="submission" date="2020-12" db="EMBL/GenBank/DDBJ databases">
        <title>PHA producing bacteria isolated from mangrove.</title>
        <authorList>
            <person name="Zheng W."/>
            <person name="Yu S."/>
            <person name="Huang Y."/>
        </authorList>
    </citation>
    <scope>NUCLEOTIDE SEQUENCE</scope>
    <source>
        <strain evidence="1">GN8-5</strain>
    </source>
</reference>
<evidence type="ECO:0000313" key="1">
    <source>
        <dbReference type="EMBL" id="MBN8206056.1"/>
    </source>
</evidence>
<name>A0A939DW85_9MICO</name>
<gene>
    <name evidence="1" type="ORF">JF543_08780</name>
</gene>
<evidence type="ECO:0000313" key="2">
    <source>
        <dbReference type="Proteomes" id="UP000664385"/>
    </source>
</evidence>
<dbReference type="EMBL" id="JAEMWU010000001">
    <property type="protein sequence ID" value="MBN8206056.1"/>
    <property type="molecule type" value="Genomic_DNA"/>
</dbReference>
<proteinExistence type="predicted"/>
<organism evidence="1 2">
    <name type="scientific">Microbacterium esteraromaticum</name>
    <dbReference type="NCBI Taxonomy" id="57043"/>
    <lineage>
        <taxon>Bacteria</taxon>
        <taxon>Bacillati</taxon>
        <taxon>Actinomycetota</taxon>
        <taxon>Actinomycetes</taxon>
        <taxon>Micrococcales</taxon>
        <taxon>Microbacteriaceae</taxon>
        <taxon>Microbacterium</taxon>
    </lineage>
</organism>
<dbReference type="InterPro" id="IPR027417">
    <property type="entry name" value="P-loop_NTPase"/>
</dbReference>
<dbReference type="Gene3D" id="3.40.50.300">
    <property type="entry name" value="P-loop containing nucleotide triphosphate hydrolases"/>
    <property type="match status" value="1"/>
</dbReference>
<sequence length="193" mass="20959">MPSRSSDPLDAVLTGATEQIRSAVAGLGVPNPVVVIDGRSGAGKTSLAARLVRAWPLPQPVQLLALDSVYPGWDGLARGAEIARQGALLPHSRQRIGRWHRWDWQHDEPAEAHAVDPDLGLIVEGCGALTRASAPLTHMTVWVDGPASARRSRALERDGDVFRDHWDMWAAQEDAHIAREHPAQLATMVFTTP</sequence>
<dbReference type="NCBIfam" id="NF005115">
    <property type="entry name" value="PRK06547.1"/>
    <property type="match status" value="1"/>
</dbReference>